<dbReference type="InterPro" id="IPR058922">
    <property type="entry name" value="WHD_DRP"/>
</dbReference>
<dbReference type="STRING" id="3821.A0A151RHI4"/>
<dbReference type="GO" id="GO:0043531">
    <property type="term" value="F:ADP binding"/>
    <property type="evidence" value="ECO:0007669"/>
    <property type="project" value="InterPro"/>
</dbReference>
<feature type="domain" description="R13L1/DRL21-like LRR repeat region" evidence="9">
    <location>
        <begin position="658"/>
        <end position="782"/>
    </location>
</feature>
<dbReference type="GO" id="GO:0005524">
    <property type="term" value="F:ATP binding"/>
    <property type="evidence" value="ECO:0007669"/>
    <property type="project" value="UniProtKB-KW"/>
</dbReference>
<dbReference type="Pfam" id="PF18052">
    <property type="entry name" value="Rx_N"/>
    <property type="match status" value="1"/>
</dbReference>
<dbReference type="SUPFAM" id="SSF52540">
    <property type="entry name" value="P-loop containing nucleoside triphosphate hydrolases"/>
    <property type="match status" value="1"/>
</dbReference>
<dbReference type="Gene3D" id="1.10.10.10">
    <property type="entry name" value="Winged helix-like DNA-binding domain superfamily/Winged helix DNA-binding domain"/>
    <property type="match status" value="1"/>
</dbReference>
<dbReference type="InterPro" id="IPR001611">
    <property type="entry name" value="Leu-rich_rpt"/>
</dbReference>
<keyword evidence="11" id="KW-1185">Reference proteome</keyword>
<evidence type="ECO:0000259" key="7">
    <source>
        <dbReference type="Pfam" id="PF18052"/>
    </source>
</evidence>
<dbReference type="PANTHER" id="PTHR36766">
    <property type="entry name" value="PLANT BROAD-SPECTRUM MILDEW RESISTANCE PROTEIN RPW8"/>
    <property type="match status" value="1"/>
</dbReference>
<evidence type="ECO:0000256" key="1">
    <source>
        <dbReference type="ARBA" id="ARBA00022614"/>
    </source>
</evidence>
<dbReference type="Gene3D" id="3.40.50.300">
    <property type="entry name" value="P-loop containing nucleotide triphosphate hydrolases"/>
    <property type="match status" value="1"/>
</dbReference>
<evidence type="ECO:0000313" key="11">
    <source>
        <dbReference type="Proteomes" id="UP000075243"/>
    </source>
</evidence>
<keyword evidence="3" id="KW-0547">Nucleotide-binding</keyword>
<sequence>MALVGEALLSAAVEVLLDRIVSHDLFRSKKPDTSLLEKLRITLLSVEALLNDAEEKQFTNPPVKKWLHALKQAFFDAEDLLDQINTEALRCKLEANSPTQSTTHQVLNFLSSPFNKFQKVINSKIQDLFQRLEHLALQKDILQLKEGVSSSVWHGTPTSSVVDESTISGRDGDRKELKKYLMSEDAGGSKIGVVSIVGMGGLGKTTLAKLLYNDLDVQEKFDLKAWAYISKDFDVCRVTKTILESVTYKSIDTDNLNIFQEKLKESLSHKRFLIVLDDIWDGSYVDWNNLMDIFRAGEMGSKIIITTRDKSVAKAMQTYLPIYRLTPLPSDDCWSLLSKHAFGANNCSKQSNLELIGKEISKQCDGLPLAAVALGGLLRTNLSENYWNKVLKSNVWDLPNVKVLPALLLSYHYLPAPLKRCFTYLSIFPKNYRLEKDMVVRLWIAEGLVCQSKSDKTIEEIGDEYFDELVSRSLIHRGSRSGQAIFEMHDLINDLATMISSSYCLRHAHITELPDSLGNLIYLRYLDLSRTKIQKLPDATYKLYNMQTLLLSNCRLLTKLPEDIGNLIYLRYLDLSYTKIQRLPDATCKLYNMQTLLLSYCQLLTELPEDIGNLVNLQHLNIRGTNLKKMPIQIATLQNLHTLSDFVISKTPDGLTVRELKNFSRLRGQLSILKLQNVTDPSEAAQANLKKKDQIDSLALEWDCGMTENTQIERLVLEQLQPPINLKELSIRFYGGSSFPNWLGDSSFGNMVSLCIMHCYYCWSLPPLGRLVSLKRLYICGMKSVKTVGTEFYGSNSTSFQPFPSLETLSFRRMPEWEEWNLIGGTTIEFPRLSKLFLNDCPKLKGTLPNNLPSISFELSDCPLLVPMVSSLRDGLPTTLQSLTLHDCEKLEFLPHDSLHNYTSLKNLEMHRSCYSLTSFTLGCLPVLENLEISGCKNLKSISFAENASQSLSLLRHLVIEDCPELDSLPEGGLPTPNLIDLMVSNCEIYNLCDIKSLDGKWLQHLTSLKELHIENAQQLESLPEEGLPSSLSKFTIWTCPLLEASCVKGEKEWPKISHIPYITINGETNT</sequence>
<dbReference type="OMA" id="CYAIIEL"/>
<dbReference type="AlphaFoldDB" id="A0A151RHI4"/>
<feature type="domain" description="Disease resistance N-terminal" evidence="7">
    <location>
        <begin position="9"/>
        <end position="97"/>
    </location>
</feature>
<dbReference type="InterPro" id="IPR042197">
    <property type="entry name" value="Apaf_helical"/>
</dbReference>
<dbReference type="Pfam" id="PF00560">
    <property type="entry name" value="LRR_1"/>
    <property type="match status" value="2"/>
</dbReference>
<keyword evidence="1" id="KW-0433">Leucine-rich repeat</keyword>
<dbReference type="GO" id="GO:0006952">
    <property type="term" value="P:defense response"/>
    <property type="evidence" value="ECO:0007669"/>
    <property type="project" value="UniProtKB-KW"/>
</dbReference>
<evidence type="ECO:0000259" key="6">
    <source>
        <dbReference type="Pfam" id="PF00931"/>
    </source>
</evidence>
<organism evidence="10 11">
    <name type="scientific">Cajanus cajan</name>
    <name type="common">Pigeon pea</name>
    <name type="synonym">Cajanus indicus</name>
    <dbReference type="NCBI Taxonomy" id="3821"/>
    <lineage>
        <taxon>Eukaryota</taxon>
        <taxon>Viridiplantae</taxon>
        <taxon>Streptophyta</taxon>
        <taxon>Embryophyta</taxon>
        <taxon>Tracheophyta</taxon>
        <taxon>Spermatophyta</taxon>
        <taxon>Magnoliopsida</taxon>
        <taxon>eudicotyledons</taxon>
        <taxon>Gunneridae</taxon>
        <taxon>Pentapetalae</taxon>
        <taxon>rosids</taxon>
        <taxon>fabids</taxon>
        <taxon>Fabales</taxon>
        <taxon>Fabaceae</taxon>
        <taxon>Papilionoideae</taxon>
        <taxon>50 kb inversion clade</taxon>
        <taxon>NPAAA clade</taxon>
        <taxon>indigoferoid/millettioid clade</taxon>
        <taxon>Phaseoleae</taxon>
        <taxon>Cajanus</taxon>
    </lineage>
</organism>
<dbReference type="InterPro" id="IPR003591">
    <property type="entry name" value="Leu-rich_rpt_typical-subtyp"/>
</dbReference>
<dbReference type="PRINTS" id="PR00364">
    <property type="entry name" value="DISEASERSIST"/>
</dbReference>
<dbReference type="Pfam" id="PF23559">
    <property type="entry name" value="WHD_DRP"/>
    <property type="match status" value="1"/>
</dbReference>
<dbReference type="EMBL" id="KQ483742">
    <property type="protein sequence ID" value="KYP41963.1"/>
    <property type="molecule type" value="Genomic_DNA"/>
</dbReference>
<keyword evidence="4" id="KW-0611">Plant defense</keyword>
<dbReference type="Gene3D" id="1.10.8.430">
    <property type="entry name" value="Helical domain of apoptotic protease-activating factors"/>
    <property type="match status" value="1"/>
</dbReference>
<keyword evidence="5" id="KW-0067">ATP-binding</keyword>
<evidence type="ECO:0000313" key="10">
    <source>
        <dbReference type="EMBL" id="KYP41963.1"/>
    </source>
</evidence>
<dbReference type="Pfam" id="PF25019">
    <property type="entry name" value="LRR_R13L1-DRL21"/>
    <property type="match status" value="1"/>
</dbReference>
<dbReference type="SMART" id="SM00369">
    <property type="entry name" value="LRR_TYP"/>
    <property type="match status" value="4"/>
</dbReference>
<dbReference type="InterPro" id="IPR041118">
    <property type="entry name" value="Rx_N"/>
</dbReference>
<dbReference type="InterPro" id="IPR036388">
    <property type="entry name" value="WH-like_DNA-bd_sf"/>
</dbReference>
<name>A0A151RHI4_CAJCA</name>
<evidence type="ECO:0000256" key="5">
    <source>
        <dbReference type="ARBA" id="ARBA00022840"/>
    </source>
</evidence>
<evidence type="ECO:0000256" key="2">
    <source>
        <dbReference type="ARBA" id="ARBA00022737"/>
    </source>
</evidence>
<evidence type="ECO:0000259" key="8">
    <source>
        <dbReference type="Pfam" id="PF23559"/>
    </source>
</evidence>
<protein>
    <submittedName>
        <fullName evidence="10">Disease resistance RPP13-like protein 1</fullName>
    </submittedName>
</protein>
<gene>
    <name evidence="10" type="ORF">KK1_036642</name>
</gene>
<evidence type="ECO:0000256" key="3">
    <source>
        <dbReference type="ARBA" id="ARBA00022741"/>
    </source>
</evidence>
<dbReference type="InterPro" id="IPR032675">
    <property type="entry name" value="LRR_dom_sf"/>
</dbReference>
<feature type="domain" description="NB-ARC" evidence="6">
    <location>
        <begin position="175"/>
        <end position="345"/>
    </location>
</feature>
<proteinExistence type="predicted"/>
<keyword evidence="2" id="KW-0677">Repeat</keyword>
<dbReference type="Gene3D" id="1.20.5.4130">
    <property type="match status" value="1"/>
</dbReference>
<dbReference type="InterPro" id="IPR002182">
    <property type="entry name" value="NB-ARC"/>
</dbReference>
<dbReference type="FunFam" id="1.10.10.10:FF:000322">
    <property type="entry name" value="Probable disease resistance protein At1g63360"/>
    <property type="match status" value="1"/>
</dbReference>
<reference evidence="10" key="1">
    <citation type="journal article" date="2012" name="Nat. Biotechnol.">
        <title>Draft genome sequence of pigeonpea (Cajanus cajan), an orphan legume crop of resource-poor farmers.</title>
        <authorList>
            <person name="Varshney R.K."/>
            <person name="Chen W."/>
            <person name="Li Y."/>
            <person name="Bharti A.K."/>
            <person name="Saxena R.K."/>
            <person name="Schlueter J.A."/>
            <person name="Donoghue M.T."/>
            <person name="Azam S."/>
            <person name="Fan G."/>
            <person name="Whaley A.M."/>
            <person name="Farmer A.D."/>
            <person name="Sheridan J."/>
            <person name="Iwata A."/>
            <person name="Tuteja R."/>
            <person name="Penmetsa R.V."/>
            <person name="Wu W."/>
            <person name="Upadhyaya H.D."/>
            <person name="Yang S.P."/>
            <person name="Shah T."/>
            <person name="Saxena K.B."/>
            <person name="Michael T."/>
            <person name="McCombie W.R."/>
            <person name="Yang B."/>
            <person name="Zhang G."/>
            <person name="Yang H."/>
            <person name="Wang J."/>
            <person name="Spillane C."/>
            <person name="Cook D.R."/>
            <person name="May G.D."/>
            <person name="Xu X."/>
            <person name="Jackson S.A."/>
        </authorList>
    </citation>
    <scope>NUCLEOTIDE SEQUENCE [LARGE SCALE GENOMIC DNA]</scope>
</reference>
<evidence type="ECO:0000259" key="9">
    <source>
        <dbReference type="Pfam" id="PF25019"/>
    </source>
</evidence>
<dbReference type="GO" id="GO:0051707">
    <property type="term" value="P:response to other organism"/>
    <property type="evidence" value="ECO:0007669"/>
    <property type="project" value="UniProtKB-ARBA"/>
</dbReference>
<dbReference type="InterPro" id="IPR027417">
    <property type="entry name" value="P-loop_NTPase"/>
</dbReference>
<dbReference type="Gramene" id="C.cajan_37483.t">
    <property type="protein sequence ID" value="C.cajan_37483.t"/>
    <property type="gene ID" value="C.cajan_37483"/>
</dbReference>
<dbReference type="SUPFAM" id="SSF52047">
    <property type="entry name" value="RNI-like"/>
    <property type="match status" value="1"/>
</dbReference>
<evidence type="ECO:0000256" key="4">
    <source>
        <dbReference type="ARBA" id="ARBA00022821"/>
    </source>
</evidence>
<dbReference type="SUPFAM" id="SSF52058">
    <property type="entry name" value="L domain-like"/>
    <property type="match status" value="1"/>
</dbReference>
<accession>A0A151RHI4</accession>
<dbReference type="Gene3D" id="3.80.10.10">
    <property type="entry name" value="Ribonuclease Inhibitor"/>
    <property type="match status" value="3"/>
</dbReference>
<dbReference type="InterPro" id="IPR056789">
    <property type="entry name" value="LRR_R13L1-DRL21"/>
</dbReference>
<dbReference type="Pfam" id="PF00931">
    <property type="entry name" value="NB-ARC"/>
    <property type="match status" value="1"/>
</dbReference>
<feature type="domain" description="Disease resistance protein winged helix" evidence="8">
    <location>
        <begin position="427"/>
        <end position="496"/>
    </location>
</feature>
<dbReference type="Proteomes" id="UP000075243">
    <property type="component" value="Unassembled WGS sequence"/>
</dbReference>
<dbReference type="PANTHER" id="PTHR36766:SF40">
    <property type="entry name" value="DISEASE RESISTANCE PROTEIN RGA3"/>
    <property type="match status" value="1"/>
</dbReference>
<dbReference type="FunFam" id="3.40.50.300:FF:001091">
    <property type="entry name" value="Probable disease resistance protein At1g61300"/>
    <property type="match status" value="1"/>
</dbReference>